<reference evidence="2 3" key="1">
    <citation type="submission" date="2023-05" db="EMBL/GenBank/DDBJ databases">
        <title>B98-5 Cell Line De Novo Hybrid Assembly: An Optical Mapping Approach.</title>
        <authorList>
            <person name="Kananen K."/>
            <person name="Auerbach J.A."/>
            <person name="Kautto E."/>
            <person name="Blachly J.S."/>
        </authorList>
    </citation>
    <scope>NUCLEOTIDE SEQUENCE [LARGE SCALE GENOMIC DNA]</scope>
    <source>
        <strain evidence="2">B95-8</strain>
        <tissue evidence="2">Cell line</tissue>
    </source>
</reference>
<evidence type="ECO:0000313" key="3">
    <source>
        <dbReference type="Proteomes" id="UP001266305"/>
    </source>
</evidence>
<comment type="caution">
    <text evidence="2">The sequence shown here is derived from an EMBL/GenBank/DDBJ whole genome shotgun (WGS) entry which is preliminary data.</text>
</comment>
<evidence type="ECO:0000313" key="2">
    <source>
        <dbReference type="EMBL" id="KAK2091465.1"/>
    </source>
</evidence>
<name>A0ABQ9U3Z3_SAGOE</name>
<protein>
    <submittedName>
        <fullName evidence="2">Uncharacterized protein</fullName>
    </submittedName>
</protein>
<feature type="compositionally biased region" description="Basic and acidic residues" evidence="1">
    <location>
        <begin position="1"/>
        <end position="10"/>
    </location>
</feature>
<evidence type="ECO:0000256" key="1">
    <source>
        <dbReference type="SAM" id="MobiDB-lite"/>
    </source>
</evidence>
<keyword evidence="3" id="KW-1185">Reference proteome</keyword>
<accession>A0ABQ9U3Z3</accession>
<feature type="compositionally biased region" description="Polar residues" evidence="1">
    <location>
        <begin position="11"/>
        <end position="22"/>
    </location>
</feature>
<sequence>MHYITEDLTRDSSQSEAYSRSLASGAGAEPNPEVFPSATEPESKVGPERMKKRTARPAASLLDFWSLWFEPVGYRKQSNADVHYASYQKAATHYASHPNAGIHYASYPNAGIHYASHPNAGIHYASYQKAAIHYASHSNAGIHYASYQKPQATSR</sequence>
<dbReference type="Proteomes" id="UP001266305">
    <property type="component" value="Unassembled WGS sequence"/>
</dbReference>
<gene>
    <name evidence="2" type="ORF">P7K49_030749</name>
</gene>
<organism evidence="2 3">
    <name type="scientific">Saguinus oedipus</name>
    <name type="common">Cotton-top tamarin</name>
    <name type="synonym">Oedipomidas oedipus</name>
    <dbReference type="NCBI Taxonomy" id="9490"/>
    <lineage>
        <taxon>Eukaryota</taxon>
        <taxon>Metazoa</taxon>
        <taxon>Chordata</taxon>
        <taxon>Craniata</taxon>
        <taxon>Vertebrata</taxon>
        <taxon>Euteleostomi</taxon>
        <taxon>Mammalia</taxon>
        <taxon>Eutheria</taxon>
        <taxon>Euarchontoglires</taxon>
        <taxon>Primates</taxon>
        <taxon>Haplorrhini</taxon>
        <taxon>Platyrrhini</taxon>
        <taxon>Cebidae</taxon>
        <taxon>Callitrichinae</taxon>
        <taxon>Saguinus</taxon>
    </lineage>
</organism>
<dbReference type="EMBL" id="JASSZA010000016">
    <property type="protein sequence ID" value="KAK2091465.1"/>
    <property type="molecule type" value="Genomic_DNA"/>
</dbReference>
<proteinExistence type="predicted"/>
<feature type="region of interest" description="Disordered" evidence="1">
    <location>
        <begin position="1"/>
        <end position="56"/>
    </location>
</feature>